<dbReference type="EMBL" id="BQNB010016367">
    <property type="protein sequence ID" value="GJT50982.1"/>
    <property type="molecule type" value="Genomic_DNA"/>
</dbReference>
<comment type="caution">
    <text evidence="1">The sequence shown here is derived from an EMBL/GenBank/DDBJ whole genome shotgun (WGS) entry which is preliminary data.</text>
</comment>
<sequence length="306" mass="34597">MTTSSANNSVFRGFFEKQKLTGPNFIDWYRQLRIVLSIDDKLNYLEQPLPPAPVAPAGQHVAPEILAAHTAWVKGSKEIAGLMLMTMEPEIQRNLENLHANDMLKELKALFAQQAEQELLQTTRDFHACKQEEGQSVSSYVLRMKGYIDNLERLGHPVTLGLAVSLILIGLRKEFDRFVQNYNMHSLGKTVTSCIYAKRHEANLNLLKQRSCSTMLFEACTNYYLDMYCDNTGATAIANESGITKGARHFRAKVHYLREVIKFGDIKLEKVHTDDNLADPFTKALAFPKHSELTRNIGMLPASSFM</sequence>
<dbReference type="PANTHER" id="PTHR47481:SF31">
    <property type="entry name" value="OS01G0873500 PROTEIN"/>
    <property type="match status" value="1"/>
</dbReference>
<organism evidence="1 2">
    <name type="scientific">Tanacetum coccineum</name>
    <dbReference type="NCBI Taxonomy" id="301880"/>
    <lineage>
        <taxon>Eukaryota</taxon>
        <taxon>Viridiplantae</taxon>
        <taxon>Streptophyta</taxon>
        <taxon>Embryophyta</taxon>
        <taxon>Tracheophyta</taxon>
        <taxon>Spermatophyta</taxon>
        <taxon>Magnoliopsida</taxon>
        <taxon>eudicotyledons</taxon>
        <taxon>Gunneridae</taxon>
        <taxon>Pentapetalae</taxon>
        <taxon>asterids</taxon>
        <taxon>campanulids</taxon>
        <taxon>Asterales</taxon>
        <taxon>Asteraceae</taxon>
        <taxon>Asteroideae</taxon>
        <taxon>Anthemideae</taxon>
        <taxon>Anthemidinae</taxon>
        <taxon>Tanacetum</taxon>
    </lineage>
</organism>
<dbReference type="PANTHER" id="PTHR47481">
    <property type="match status" value="1"/>
</dbReference>
<accession>A0ABQ5EKC7</accession>
<proteinExistence type="predicted"/>
<gene>
    <name evidence="1" type="ORF">Tco_0977139</name>
</gene>
<dbReference type="CDD" id="cd09272">
    <property type="entry name" value="RNase_HI_RT_Ty1"/>
    <property type="match status" value="1"/>
</dbReference>
<dbReference type="Proteomes" id="UP001151760">
    <property type="component" value="Unassembled WGS sequence"/>
</dbReference>
<dbReference type="Pfam" id="PF14223">
    <property type="entry name" value="Retrotran_gag_2"/>
    <property type="match status" value="1"/>
</dbReference>
<evidence type="ECO:0000313" key="2">
    <source>
        <dbReference type="Proteomes" id="UP001151760"/>
    </source>
</evidence>
<evidence type="ECO:0000313" key="1">
    <source>
        <dbReference type="EMBL" id="GJT50982.1"/>
    </source>
</evidence>
<evidence type="ECO:0008006" key="3">
    <source>
        <dbReference type="Google" id="ProtNLM"/>
    </source>
</evidence>
<protein>
    <recommendedName>
        <fullName evidence="3">Zinc finger, CCHC-type</fullName>
    </recommendedName>
</protein>
<name>A0ABQ5EKC7_9ASTR</name>
<reference evidence="1" key="2">
    <citation type="submission" date="2022-01" db="EMBL/GenBank/DDBJ databases">
        <authorList>
            <person name="Yamashiro T."/>
            <person name="Shiraishi A."/>
            <person name="Satake H."/>
            <person name="Nakayama K."/>
        </authorList>
    </citation>
    <scope>NUCLEOTIDE SEQUENCE</scope>
</reference>
<keyword evidence="2" id="KW-1185">Reference proteome</keyword>
<reference evidence="1" key="1">
    <citation type="journal article" date="2022" name="Int. J. Mol. Sci.">
        <title>Draft Genome of Tanacetum Coccineum: Genomic Comparison of Closely Related Tanacetum-Family Plants.</title>
        <authorList>
            <person name="Yamashiro T."/>
            <person name="Shiraishi A."/>
            <person name="Nakayama K."/>
            <person name="Satake H."/>
        </authorList>
    </citation>
    <scope>NUCLEOTIDE SEQUENCE</scope>
</reference>